<dbReference type="GeneID" id="3416561"/>
<dbReference type="Proteomes" id="UP000133219">
    <property type="component" value="Segment"/>
</dbReference>
<feature type="compositionally biased region" description="Basic residues" evidence="1">
    <location>
        <begin position="266"/>
        <end position="278"/>
    </location>
</feature>
<feature type="compositionally biased region" description="Polar residues" evidence="1">
    <location>
        <begin position="209"/>
        <end position="220"/>
    </location>
</feature>
<dbReference type="KEGG" id="vg:3416561"/>
<feature type="compositionally biased region" description="Basic and acidic residues" evidence="1">
    <location>
        <begin position="304"/>
        <end position="316"/>
    </location>
</feature>
<name>G9JML1_9GAMA</name>
<feature type="region of interest" description="Disordered" evidence="1">
    <location>
        <begin position="209"/>
        <end position="350"/>
    </location>
</feature>
<dbReference type="Proteomes" id="UP000124292">
    <property type="component" value="Genome"/>
</dbReference>
<sequence length="350" mass="39043">MTVANQCKHAATLEALPASRKRAGIRAHLAVYRRLIKHRSLDDILKFLSIRPTREATKDVKFRIFFEVTLGRRIADCVLTVDSEHQKTCYVIELKTCLSAAVFPGNAIKISQRWQGLHQLTDSVAYIGRAAPRGHENWSVRPWLLFKNQKTLKTIHTESSAFPPTFINTTSVALNGFFSQWEDAHVRKMLYEISTKTSAANYRNFLGPTSKQRSVHSQTIADRRKKKRVCDAKSTAGAKGSHAAKKPAPSRARQRAADAPTGNRNGHARPRHNSKHGRGSAVPDQGNRRYPNVNKPTTQNRPSDTWRRVCCHDSPRRPGLHGKPGSPSGAPAQPVHEPKPMAATIRSVVQ</sequence>
<evidence type="ECO:0000256" key="1">
    <source>
        <dbReference type="SAM" id="MobiDB-lite"/>
    </source>
</evidence>
<evidence type="ECO:0000313" key="4">
    <source>
        <dbReference type="Proteomes" id="UP000124292"/>
    </source>
</evidence>
<reference evidence="4 5" key="1">
    <citation type="journal article" date="2013" name="J. Virol.">
        <title>Genomic characterization of Japanese macaque rhadinovirus, a novel herpesvirus isolated from a nonhuman primate with a spontaneous inflammatory demyelinating disease.</title>
        <authorList>
            <person name="Estep R.D."/>
            <person name="Hansen S.G."/>
            <person name="Rogers K.S."/>
            <person name="Axthelm M.K."/>
            <person name="Wong S.W."/>
        </authorList>
    </citation>
    <scope>NUCLEOTIDE SEQUENCE [LARGE SCALE GENOMIC DNA]</scope>
    <source>
        <strain evidence="3">12E2</strain>
        <strain evidence="2">3A1</strain>
    </source>
</reference>
<evidence type="ECO:0000313" key="3">
    <source>
        <dbReference type="EMBL" id="AEW87728.1"/>
    </source>
</evidence>
<dbReference type="Pfam" id="PF01646">
    <property type="entry name" value="Herpes_UL24"/>
    <property type="match status" value="1"/>
</dbReference>
<gene>
    <name evidence="3" type="ORF">JM33</name>
</gene>
<feature type="compositionally biased region" description="Polar residues" evidence="1">
    <location>
        <begin position="294"/>
        <end position="303"/>
    </location>
</feature>
<organism evidence="3 4">
    <name type="scientific">Macaca fuscata rhadinovirus</name>
    <dbReference type="NCBI Taxonomy" id="272551"/>
    <lineage>
        <taxon>Viruses</taxon>
        <taxon>Duplodnaviria</taxon>
        <taxon>Heunggongvirae</taxon>
        <taxon>Peploviricota</taxon>
        <taxon>Herviviricetes</taxon>
        <taxon>Herpesvirales</taxon>
        <taxon>Orthoherpesviridae</taxon>
        <taxon>Gammaherpesvirinae</taxon>
        <taxon>Rhadinovirus</taxon>
        <taxon>Rhadinovirus macacinegamma11</taxon>
        <taxon>macacine gammaherpesvirus 11</taxon>
    </lineage>
</organism>
<accession>G9JML1</accession>
<dbReference type="EMBL" id="JN885136">
    <property type="protein sequence ID" value="AEW87558.1"/>
    <property type="molecule type" value="Genomic_DNA"/>
</dbReference>
<evidence type="ECO:0000313" key="2">
    <source>
        <dbReference type="EMBL" id="AEW87558.1"/>
    </source>
</evidence>
<dbReference type="EMBL" id="JN885137">
    <property type="protein sequence ID" value="AEW87728.1"/>
    <property type="molecule type" value="Genomic_DNA"/>
</dbReference>
<evidence type="ECO:0000313" key="5">
    <source>
        <dbReference type="Proteomes" id="UP000133219"/>
    </source>
</evidence>
<dbReference type="RefSeq" id="YP_238336.1">
    <property type="nucleotide sequence ID" value="NC_007016.1"/>
</dbReference>
<proteinExistence type="predicted"/>
<protein>
    <submittedName>
        <fullName evidence="3">JM33</fullName>
    </submittedName>
</protein>
<dbReference type="InterPro" id="IPR002580">
    <property type="entry name" value="Herpes_UL24"/>
</dbReference>